<organism evidence="2 3">
    <name type="scientific">Fulvivirga marina</name>
    <dbReference type="NCBI Taxonomy" id="2494733"/>
    <lineage>
        <taxon>Bacteria</taxon>
        <taxon>Pseudomonadati</taxon>
        <taxon>Bacteroidota</taxon>
        <taxon>Cytophagia</taxon>
        <taxon>Cytophagales</taxon>
        <taxon>Fulvivirgaceae</taxon>
        <taxon>Fulvivirga</taxon>
    </lineage>
</organism>
<protein>
    <submittedName>
        <fullName evidence="2">DM13 domain-containing protein</fullName>
    </submittedName>
</protein>
<dbReference type="InterPro" id="IPR019545">
    <property type="entry name" value="DM13_domain"/>
</dbReference>
<name>A0A937G310_9BACT</name>
<evidence type="ECO:0000313" key="2">
    <source>
        <dbReference type="EMBL" id="MBL6447506.1"/>
    </source>
</evidence>
<reference evidence="2" key="1">
    <citation type="submission" date="2021-01" db="EMBL/GenBank/DDBJ databases">
        <title>Fulvivirga kasyanovii gen. nov., sp nov., a novel member of the phylum Bacteroidetes isolated from seawater in a mussel farm.</title>
        <authorList>
            <person name="Zhao L.-H."/>
            <person name="Wang Z.-J."/>
        </authorList>
    </citation>
    <scope>NUCLEOTIDE SEQUENCE</scope>
    <source>
        <strain evidence="2">29W222</strain>
    </source>
</reference>
<proteinExistence type="predicted"/>
<sequence>MLKKLGILIIPITLCIACSNDDTEEILIDTSMPQGSFTTAKNGIFVEQNDTGSTGTAQLGTDENGIQFLHFAADFSTNLATGTVTVYLSTSSEYKADPSSGNPDLRLIGPVSSTGENYFMLDPAAASKFTHVILWCGSANIPFGYAELN</sequence>
<accession>A0A937G310</accession>
<dbReference type="Pfam" id="PF10517">
    <property type="entry name" value="DM13"/>
    <property type="match status" value="1"/>
</dbReference>
<feature type="domain" description="DM13" evidence="1">
    <location>
        <begin position="43"/>
        <end position="149"/>
    </location>
</feature>
<comment type="caution">
    <text evidence="2">The sequence shown here is derived from an EMBL/GenBank/DDBJ whole genome shotgun (WGS) entry which is preliminary data.</text>
</comment>
<dbReference type="PROSITE" id="PS51549">
    <property type="entry name" value="DM13"/>
    <property type="match status" value="1"/>
</dbReference>
<dbReference type="AlphaFoldDB" id="A0A937G310"/>
<evidence type="ECO:0000259" key="1">
    <source>
        <dbReference type="PROSITE" id="PS51549"/>
    </source>
</evidence>
<dbReference type="EMBL" id="JAEUGD010000043">
    <property type="protein sequence ID" value="MBL6447506.1"/>
    <property type="molecule type" value="Genomic_DNA"/>
</dbReference>
<evidence type="ECO:0000313" key="3">
    <source>
        <dbReference type="Proteomes" id="UP000614216"/>
    </source>
</evidence>
<keyword evidence="3" id="KW-1185">Reference proteome</keyword>
<dbReference type="Proteomes" id="UP000614216">
    <property type="component" value="Unassembled WGS sequence"/>
</dbReference>
<gene>
    <name evidence="2" type="ORF">JMN32_14405</name>
</gene>
<dbReference type="RefSeq" id="WP_202857040.1">
    <property type="nucleotide sequence ID" value="NZ_JAEUGD010000043.1"/>
</dbReference>